<dbReference type="RefSeq" id="WP_147767266.1">
    <property type="nucleotide sequence ID" value="NZ_VRKQ01000008.1"/>
</dbReference>
<evidence type="ECO:0000313" key="1">
    <source>
        <dbReference type="EMBL" id="TXG39697.1"/>
    </source>
</evidence>
<comment type="caution">
    <text evidence="1">The sequence shown here is derived from an EMBL/GenBank/DDBJ whole genome shotgun (WGS) entry which is preliminary data.</text>
</comment>
<dbReference type="AlphaFoldDB" id="A0A5C7GNN9"/>
<dbReference type="Proteomes" id="UP000321080">
    <property type="component" value="Unassembled WGS sequence"/>
</dbReference>
<evidence type="ECO:0000313" key="2">
    <source>
        <dbReference type="Proteomes" id="UP000321080"/>
    </source>
</evidence>
<name>A0A5C7GNN9_9FLAO</name>
<sequence length="259" mass="30876">MKFFYSKSILSEDVITDVQTEFHCEDIGICTLSKYHNFEYNHVSLNDDVDWERLVFITFRLAIFNLIVKNLIKVNSIEYKESYLGNLFEFKTRHFLLEPEKKAKIDDLFSSSILNIFNKLYIKQKSKVHLHELITETFDFFIGATDSYLLPGKRVLLKIFDLYVSKYKWLKFEEDYHLLGTHYKYRVWIEPIYIPRLKLQHDSITNSYNVSLKGNISLRNMVKRIDNVLEFNYAKRKPFSDSSGGRFGNSRIEFLIPRE</sequence>
<proteinExistence type="predicted"/>
<reference evidence="1 2" key="1">
    <citation type="submission" date="2019-08" db="EMBL/GenBank/DDBJ databases">
        <title>Seonamhaeicola sediminis sp. nov., isolated from marine sediment.</title>
        <authorList>
            <person name="Cao W.R."/>
        </authorList>
    </citation>
    <scope>NUCLEOTIDE SEQUENCE [LARGE SCALE GENOMIC DNA]</scope>
    <source>
        <strain evidence="1 2">1505</strain>
    </source>
</reference>
<keyword evidence="2" id="KW-1185">Reference proteome</keyword>
<dbReference type="EMBL" id="VRKQ01000008">
    <property type="protein sequence ID" value="TXG39697.1"/>
    <property type="molecule type" value="Genomic_DNA"/>
</dbReference>
<organism evidence="1 2">
    <name type="scientific">Seonamhaeicola maritimus</name>
    <dbReference type="NCBI Taxonomy" id="2591822"/>
    <lineage>
        <taxon>Bacteria</taxon>
        <taxon>Pseudomonadati</taxon>
        <taxon>Bacteroidota</taxon>
        <taxon>Flavobacteriia</taxon>
        <taxon>Flavobacteriales</taxon>
        <taxon>Flavobacteriaceae</taxon>
    </lineage>
</organism>
<gene>
    <name evidence="1" type="ORF">FUA22_07475</name>
</gene>
<accession>A0A5C7GNN9</accession>
<dbReference type="OrthoDB" id="1440960at2"/>
<protein>
    <submittedName>
        <fullName evidence="1">Uncharacterized protein</fullName>
    </submittedName>
</protein>